<dbReference type="Gene3D" id="3.50.50.60">
    <property type="entry name" value="FAD/NAD(P)-binding domain"/>
    <property type="match status" value="1"/>
</dbReference>
<accession>A0ABQ6K6A8</accession>
<dbReference type="Proteomes" id="UP001157034">
    <property type="component" value="Unassembled WGS sequence"/>
</dbReference>
<evidence type="ECO:0000256" key="1">
    <source>
        <dbReference type="SAM" id="MobiDB-lite"/>
    </source>
</evidence>
<dbReference type="PANTHER" id="PTHR42923:SF3">
    <property type="entry name" value="PROTOPORPHYRINOGEN OXIDASE"/>
    <property type="match status" value="1"/>
</dbReference>
<name>A0ABQ6K6A8_9MICO</name>
<feature type="domain" description="Amine oxidase" evidence="2">
    <location>
        <begin position="13"/>
        <end position="244"/>
    </location>
</feature>
<gene>
    <name evidence="3" type="ORF">GCM10025881_19120</name>
</gene>
<dbReference type="InterPro" id="IPR002937">
    <property type="entry name" value="Amino_oxidase"/>
</dbReference>
<dbReference type="RefSeq" id="WP_348534920.1">
    <property type="nucleotide sequence ID" value="NZ_BSVB01000001.1"/>
</dbReference>
<evidence type="ECO:0000313" key="4">
    <source>
        <dbReference type="Proteomes" id="UP001157034"/>
    </source>
</evidence>
<proteinExistence type="predicted"/>
<dbReference type="SUPFAM" id="SSF51905">
    <property type="entry name" value="FAD/NAD(P)-binding domain"/>
    <property type="match status" value="1"/>
</dbReference>
<dbReference type="InterPro" id="IPR036188">
    <property type="entry name" value="FAD/NAD-bd_sf"/>
</dbReference>
<keyword evidence="4" id="KW-1185">Reference proteome</keyword>
<comment type="caution">
    <text evidence="3">The sequence shown here is derived from an EMBL/GenBank/DDBJ whole genome shotgun (WGS) entry which is preliminary data.</text>
</comment>
<evidence type="ECO:0000259" key="2">
    <source>
        <dbReference type="Pfam" id="PF01593"/>
    </source>
</evidence>
<sequence>MSRVDEVVVGGGIAGLVLARRLAMAGRKVALLEASDRLGGQLLRIEVAGITVDAGAESFATRGGVVAQLATEIGLGADLVSPLDAPAWLYRDDGSAIALPATSLLGIPGVPLAADVIAAIGTRAAMRAELDVAMPPTVGAKAATLGELVRRRMGSAVLRGLVDPVVRGVHSTSADQLPLERAHPGLRTALLREGSLSHGVLSLRAGAAAGSQVGGIRGGMARLADELIADLELFGVDVRLGARIAFDELTRQRAGDVEGRVVLAAAPPTAGEHRVTIVLLAVDQPALDAAPRGTGMLVATDAPGCARGRSPTSPPSGRGWANRLRGATFCASRTTGTASRTWPMSRAATPRHCSA</sequence>
<protein>
    <recommendedName>
        <fullName evidence="2">Amine oxidase domain-containing protein</fullName>
    </recommendedName>
</protein>
<dbReference type="PANTHER" id="PTHR42923">
    <property type="entry name" value="PROTOPORPHYRINOGEN OXIDASE"/>
    <property type="match status" value="1"/>
</dbReference>
<evidence type="ECO:0000313" key="3">
    <source>
        <dbReference type="EMBL" id="GMA95088.1"/>
    </source>
</evidence>
<dbReference type="Gene3D" id="3.90.660.20">
    <property type="entry name" value="Protoporphyrinogen oxidase, mitochondrial, domain 2"/>
    <property type="match status" value="1"/>
</dbReference>
<dbReference type="Gene3D" id="1.10.3110.10">
    <property type="entry name" value="protoporphyrinogen ix oxidase, domain 3"/>
    <property type="match status" value="1"/>
</dbReference>
<reference evidence="4" key="1">
    <citation type="journal article" date="2019" name="Int. J. Syst. Evol. Microbiol.">
        <title>The Global Catalogue of Microorganisms (GCM) 10K type strain sequencing project: providing services to taxonomists for standard genome sequencing and annotation.</title>
        <authorList>
            <consortium name="The Broad Institute Genomics Platform"/>
            <consortium name="The Broad Institute Genome Sequencing Center for Infectious Disease"/>
            <person name="Wu L."/>
            <person name="Ma J."/>
        </authorList>
    </citation>
    <scope>NUCLEOTIDE SEQUENCE [LARGE SCALE GENOMIC DNA]</scope>
    <source>
        <strain evidence="4">NBRC 108894</strain>
    </source>
</reference>
<feature type="region of interest" description="Disordered" evidence="1">
    <location>
        <begin position="300"/>
        <end position="321"/>
    </location>
</feature>
<dbReference type="EMBL" id="BSVB01000001">
    <property type="protein sequence ID" value="GMA95088.1"/>
    <property type="molecule type" value="Genomic_DNA"/>
</dbReference>
<organism evidence="3 4">
    <name type="scientific">Pseudolysinimonas kribbensis</name>
    <dbReference type="NCBI Taxonomy" id="433641"/>
    <lineage>
        <taxon>Bacteria</taxon>
        <taxon>Bacillati</taxon>
        <taxon>Actinomycetota</taxon>
        <taxon>Actinomycetes</taxon>
        <taxon>Micrococcales</taxon>
        <taxon>Microbacteriaceae</taxon>
        <taxon>Pseudolysinimonas</taxon>
    </lineage>
</organism>
<dbReference type="InterPro" id="IPR050464">
    <property type="entry name" value="Zeta_carotene_desat/Oxidored"/>
</dbReference>
<dbReference type="Pfam" id="PF01593">
    <property type="entry name" value="Amino_oxidase"/>
    <property type="match status" value="1"/>
</dbReference>